<dbReference type="Proteomes" id="UP000016511">
    <property type="component" value="Unassembled WGS sequence"/>
</dbReference>
<keyword evidence="1" id="KW-1133">Transmembrane helix</keyword>
<dbReference type="HOGENOM" id="CLU_3148856_0_0_9"/>
<proteinExistence type="predicted"/>
<sequence length="48" mass="5305">MGIITESRPGTIAHYDAYCMEGSTPIIFMFLFGLFFLSVAGYAASIMY</sequence>
<dbReference type="AlphaFoldDB" id="U1YET3"/>
<keyword evidence="3" id="KW-1185">Reference proteome</keyword>
<evidence type="ECO:0000256" key="1">
    <source>
        <dbReference type="SAM" id="Phobius"/>
    </source>
</evidence>
<evidence type="ECO:0000313" key="3">
    <source>
        <dbReference type="Proteomes" id="UP000016511"/>
    </source>
</evidence>
<dbReference type="EMBL" id="AWSJ01000161">
    <property type="protein sequence ID" value="ERI09266.1"/>
    <property type="molecule type" value="Genomic_DNA"/>
</dbReference>
<accession>U1YET3</accession>
<organism evidence="2 3">
    <name type="scientific">Aneurinibacillus aneurinilyticus ATCC 12856</name>
    <dbReference type="NCBI Taxonomy" id="649747"/>
    <lineage>
        <taxon>Bacteria</taxon>
        <taxon>Bacillati</taxon>
        <taxon>Bacillota</taxon>
        <taxon>Bacilli</taxon>
        <taxon>Bacillales</taxon>
        <taxon>Paenibacillaceae</taxon>
        <taxon>Aneurinibacillus group</taxon>
        <taxon>Aneurinibacillus</taxon>
    </lineage>
</organism>
<name>U1YET3_ANEAE</name>
<feature type="transmembrane region" description="Helical" evidence="1">
    <location>
        <begin position="26"/>
        <end position="44"/>
    </location>
</feature>
<keyword evidence="1" id="KW-0812">Transmembrane</keyword>
<protein>
    <submittedName>
        <fullName evidence="2">Uncharacterized protein</fullName>
    </submittedName>
</protein>
<gene>
    <name evidence="2" type="ORF">HMPREF0083_02651</name>
</gene>
<comment type="caution">
    <text evidence="2">The sequence shown here is derived from an EMBL/GenBank/DDBJ whole genome shotgun (WGS) entry which is preliminary data.</text>
</comment>
<evidence type="ECO:0000313" key="2">
    <source>
        <dbReference type="EMBL" id="ERI09266.1"/>
    </source>
</evidence>
<keyword evidence="1" id="KW-0472">Membrane</keyword>
<reference evidence="2 3" key="1">
    <citation type="submission" date="2013-08" db="EMBL/GenBank/DDBJ databases">
        <authorList>
            <person name="Weinstock G."/>
            <person name="Sodergren E."/>
            <person name="Wylie T."/>
            <person name="Fulton L."/>
            <person name="Fulton R."/>
            <person name="Fronick C."/>
            <person name="O'Laughlin M."/>
            <person name="Godfrey J."/>
            <person name="Miner T."/>
            <person name="Herter B."/>
            <person name="Appelbaum E."/>
            <person name="Cordes M."/>
            <person name="Lek S."/>
            <person name="Wollam A."/>
            <person name="Pepin K.H."/>
            <person name="Palsikar V.B."/>
            <person name="Mitreva M."/>
            <person name="Wilson R.K."/>
        </authorList>
    </citation>
    <scope>NUCLEOTIDE SEQUENCE [LARGE SCALE GENOMIC DNA]</scope>
    <source>
        <strain evidence="2 3">ATCC 12856</strain>
    </source>
</reference>